<dbReference type="OrthoDB" id="10639799at2759"/>
<comment type="caution">
    <text evidence="2">The sequence shown here is derived from an EMBL/GenBank/DDBJ whole genome shotgun (WGS) entry which is preliminary data.</text>
</comment>
<dbReference type="AlphaFoldDB" id="A0A6A5C8A1"/>
<dbReference type="VEuPathDB" id="AmoebaDB:NfTy_017220"/>
<feature type="region of interest" description="Disordered" evidence="1">
    <location>
        <begin position="335"/>
        <end position="364"/>
    </location>
</feature>
<dbReference type="GeneID" id="68118345"/>
<evidence type="ECO:0000313" key="2">
    <source>
        <dbReference type="EMBL" id="KAF0983152.1"/>
    </source>
</evidence>
<protein>
    <submittedName>
        <fullName evidence="2">Uncharacterized protein</fullName>
    </submittedName>
</protein>
<reference evidence="2 3" key="1">
    <citation type="journal article" date="2019" name="Sci. Rep.">
        <title>Nanopore sequencing improves the draft genome of the human pathogenic amoeba Naegleria fowleri.</title>
        <authorList>
            <person name="Liechti N."/>
            <person name="Schurch N."/>
            <person name="Bruggmann R."/>
            <person name="Wittwer M."/>
        </authorList>
    </citation>
    <scope>NUCLEOTIDE SEQUENCE [LARGE SCALE GENOMIC DNA]</scope>
    <source>
        <strain evidence="2 3">ATCC 30894</strain>
    </source>
</reference>
<organism evidence="2 3">
    <name type="scientific">Naegleria fowleri</name>
    <name type="common">Brain eating amoeba</name>
    <dbReference type="NCBI Taxonomy" id="5763"/>
    <lineage>
        <taxon>Eukaryota</taxon>
        <taxon>Discoba</taxon>
        <taxon>Heterolobosea</taxon>
        <taxon>Tetramitia</taxon>
        <taxon>Eutetramitia</taxon>
        <taxon>Vahlkampfiidae</taxon>
        <taxon>Naegleria</taxon>
    </lineage>
</organism>
<dbReference type="Proteomes" id="UP000444721">
    <property type="component" value="Unassembled WGS sequence"/>
</dbReference>
<dbReference type="EMBL" id="VFQX01000007">
    <property type="protein sequence ID" value="KAF0983152.1"/>
    <property type="molecule type" value="Genomic_DNA"/>
</dbReference>
<gene>
    <name evidence="2" type="ORF">FDP41_011130</name>
</gene>
<dbReference type="RefSeq" id="XP_044567865.1">
    <property type="nucleotide sequence ID" value="XM_044701506.1"/>
</dbReference>
<keyword evidence="3" id="KW-1185">Reference proteome</keyword>
<evidence type="ECO:0000313" key="3">
    <source>
        <dbReference type="Proteomes" id="UP000444721"/>
    </source>
</evidence>
<dbReference type="VEuPathDB" id="AmoebaDB:NF0123810"/>
<accession>A0A6A5C8A1</accession>
<evidence type="ECO:0000256" key="1">
    <source>
        <dbReference type="SAM" id="MobiDB-lite"/>
    </source>
</evidence>
<name>A0A6A5C8A1_NAEFO</name>
<sequence length="471" mass="52912">MVPSPNESFSRLTSGVHSSCHASCSPSSSSSSLTTTSSNTTCPNHSNNVNSSHFPLIFSKNSSITASTFKEQSFHLENHMCLDSYSPPSSSSWNERVLPSREDSLMYHHHVEFKDTNDIPCSCTCCSNCIVVPNSPTTKTTTSCLKSYFIQNQQEQQAEPSNQKIMKDLDMQPIMMRCCHPSTEHVQRNELWSTLFSQSYDMLSEFSLNHLVEFFYLFPLSFELKLVTIEDFQNDSNSSATNGFIGFIQNSSFDCSMKQFNDHSSHECVGSTTNQSNVLSQLLKFHKQDDKSLLYSKMNLFNPSSLPSSTLLVTKEDSTLGSSCSSSSSSILNASCSESPLNGSQSTTTSSNQNLLLNSNSTPQQEQILHTQQEGVNINSSKGQEILLYDKIMKRKRGRPPKTGYHVEFSEHTYSMILNNKMEAIHIEKTKNRRGKNRKSRILKNILDIQERTQNNHASSTKVLNKLKRND</sequence>
<proteinExistence type="predicted"/>
<dbReference type="VEuPathDB" id="AmoebaDB:FDP41_011130"/>